<dbReference type="Proteomes" id="UP001151699">
    <property type="component" value="Chromosome B"/>
</dbReference>
<evidence type="ECO:0000313" key="3">
    <source>
        <dbReference type="Proteomes" id="UP001151699"/>
    </source>
</evidence>
<dbReference type="GO" id="GO:0005576">
    <property type="term" value="C:extracellular region"/>
    <property type="evidence" value="ECO:0007669"/>
    <property type="project" value="InterPro"/>
</dbReference>
<dbReference type="PANTHER" id="PTHR33480:SF1">
    <property type="entry name" value="TYR RECOMBINASE DOMAIN-CONTAINING PROTEIN"/>
    <property type="match status" value="1"/>
</dbReference>
<dbReference type="SMART" id="SM00494">
    <property type="entry name" value="ChtBD2"/>
    <property type="match status" value="1"/>
</dbReference>
<dbReference type="InterPro" id="IPR002557">
    <property type="entry name" value="Chitin-bd_dom"/>
</dbReference>
<dbReference type="GO" id="GO:0008061">
    <property type="term" value="F:chitin binding"/>
    <property type="evidence" value="ECO:0007669"/>
    <property type="project" value="InterPro"/>
</dbReference>
<evidence type="ECO:0000313" key="2">
    <source>
        <dbReference type="EMBL" id="KAJ6642612.1"/>
    </source>
</evidence>
<dbReference type="PANTHER" id="PTHR33480">
    <property type="entry name" value="SET DOMAIN-CONTAINING PROTEIN-RELATED"/>
    <property type="match status" value="1"/>
</dbReference>
<keyword evidence="3" id="KW-1185">Reference proteome</keyword>
<dbReference type="InterPro" id="IPR036508">
    <property type="entry name" value="Chitin-bd_dom_sf"/>
</dbReference>
<comment type="caution">
    <text evidence="2">The sequence shown here is derived from an EMBL/GenBank/DDBJ whole genome shotgun (WGS) entry which is preliminary data.</text>
</comment>
<evidence type="ECO:0000259" key="1">
    <source>
        <dbReference type="PROSITE" id="PS50940"/>
    </source>
</evidence>
<dbReference type="EMBL" id="WJQU01000002">
    <property type="protein sequence ID" value="KAJ6642612.1"/>
    <property type="molecule type" value="Genomic_DNA"/>
</dbReference>
<protein>
    <submittedName>
        <fullName evidence="2">Protein obstructor-E</fullName>
    </submittedName>
</protein>
<proteinExistence type="predicted"/>
<dbReference type="Gene3D" id="2.170.140.10">
    <property type="entry name" value="Chitin binding domain"/>
    <property type="match status" value="1"/>
</dbReference>
<organism evidence="2 3">
    <name type="scientific">Pseudolycoriella hygida</name>
    <dbReference type="NCBI Taxonomy" id="35572"/>
    <lineage>
        <taxon>Eukaryota</taxon>
        <taxon>Metazoa</taxon>
        <taxon>Ecdysozoa</taxon>
        <taxon>Arthropoda</taxon>
        <taxon>Hexapoda</taxon>
        <taxon>Insecta</taxon>
        <taxon>Pterygota</taxon>
        <taxon>Neoptera</taxon>
        <taxon>Endopterygota</taxon>
        <taxon>Diptera</taxon>
        <taxon>Nematocera</taxon>
        <taxon>Sciaroidea</taxon>
        <taxon>Sciaridae</taxon>
        <taxon>Pseudolycoriella</taxon>
    </lineage>
</organism>
<dbReference type="Pfam" id="PF01607">
    <property type="entry name" value="CBM_14"/>
    <property type="match status" value="1"/>
</dbReference>
<dbReference type="OrthoDB" id="8057079at2759"/>
<sequence length="557" mass="62588">MKAPSAQKAHWTLPKVKHRLNAMTFLFYAGRNMWSWPSRLVAFQLAENLKNTGNVKVEMDLLYTTPSHHVDLVDCILLATEECPHQFGYFRLGHDADCGRFMNCADGRGYTFDCPDGLAFNQETYRCDWPDQVHDCNAEKFLGFTCPTELKVAGLGQSEIRFYRSPNMTGWPAIAKEAIAPTSAFMADQALHLSLVLGEQRDSTATSSHEFRGAVPSASKAVYDSIASNKKYFIVKLNLKTVVINDNDDDDKSLKPLKQFDEVVETVEARVAYKNAKFTLHKHGFKRRRLILDALRKFGQEIWNKKAALNNGELIPSRRPNSKFGNDGSRFKICPEALNENTNPQLFGSLSKEAKEVVRCYSRMKVRGKKNRTVPVLLNQSMEAKLNLLISHREEAGIPQKNKYLFAMPPSPIEDIVVVKAGVTLKKFAELSGAENPSRINGTNLRKQLATMCVSLKLDDSEVADVADFMGHAELVHRNSYRQNTIDRQVVKMSQWLEAALGNVTCIGTERKLNNECQQKASDLLNQLQAALCDEDCPDECSVPTQYCEGSSNVTKY</sequence>
<name>A0A9Q0S243_9DIPT</name>
<reference evidence="2" key="1">
    <citation type="submission" date="2022-07" db="EMBL/GenBank/DDBJ databases">
        <authorList>
            <person name="Trinca V."/>
            <person name="Uliana J.V.C."/>
            <person name="Torres T.T."/>
            <person name="Ward R.J."/>
            <person name="Monesi N."/>
        </authorList>
    </citation>
    <scope>NUCLEOTIDE SEQUENCE</scope>
    <source>
        <strain evidence="2">HSMRA1968</strain>
        <tissue evidence="2">Whole embryos</tissue>
    </source>
</reference>
<gene>
    <name evidence="2" type="primary">obst-E_3</name>
    <name evidence="2" type="ORF">Bhyg_07565</name>
</gene>
<dbReference type="AlphaFoldDB" id="A0A9Q0S243"/>
<feature type="domain" description="Chitin-binding type-2" evidence="1">
    <location>
        <begin position="80"/>
        <end position="138"/>
    </location>
</feature>
<accession>A0A9Q0S243</accession>
<dbReference type="PROSITE" id="PS50940">
    <property type="entry name" value="CHIT_BIND_II"/>
    <property type="match status" value="1"/>
</dbReference>
<dbReference type="SUPFAM" id="SSF57625">
    <property type="entry name" value="Invertebrate chitin-binding proteins"/>
    <property type="match status" value="1"/>
</dbReference>